<dbReference type="CDD" id="cd06261">
    <property type="entry name" value="TM_PBP2"/>
    <property type="match status" value="1"/>
</dbReference>
<dbReference type="InterPro" id="IPR047103">
    <property type="entry name" value="MalF_P2_sf"/>
</dbReference>
<gene>
    <name evidence="13" type="ORF">FB458_1988</name>
</gene>
<proteinExistence type="inferred from homology"/>
<dbReference type="GO" id="GO:0042956">
    <property type="term" value="P:maltodextrin transmembrane transport"/>
    <property type="evidence" value="ECO:0007669"/>
    <property type="project" value="TreeGrafter"/>
</dbReference>
<feature type="transmembrane region" description="Helical" evidence="9">
    <location>
        <begin position="308"/>
        <end position="332"/>
    </location>
</feature>
<feature type="transmembrane region" description="Helical" evidence="9">
    <location>
        <begin position="90"/>
        <end position="109"/>
    </location>
</feature>
<dbReference type="Gene3D" id="3.10.650.10">
    <property type="entry name" value="MalF N-terminal region-like"/>
    <property type="match status" value="1"/>
</dbReference>
<evidence type="ECO:0000256" key="3">
    <source>
        <dbReference type="ARBA" id="ARBA00022448"/>
    </source>
</evidence>
<keyword evidence="8 9" id="KW-0472">Membrane</keyword>
<feature type="transmembrane region" description="Helical" evidence="9">
    <location>
        <begin position="29"/>
        <end position="52"/>
    </location>
</feature>
<dbReference type="RefSeq" id="WP_141848346.1">
    <property type="nucleotide sequence ID" value="NZ_BAAAPR010000005.1"/>
</dbReference>
<feature type="transmembrane region" description="Helical" evidence="9">
    <location>
        <begin position="394"/>
        <end position="416"/>
    </location>
</feature>
<protein>
    <recommendedName>
        <fullName evidence="10">Maltose/maltodextrin transport system permease protein</fullName>
    </recommendedName>
</protein>
<dbReference type="SUPFAM" id="SSF161098">
    <property type="entry name" value="MetI-like"/>
    <property type="match status" value="1"/>
</dbReference>
<dbReference type="PANTHER" id="PTHR47314:SF1">
    <property type="entry name" value="MALTOSE_MALTODEXTRIN TRANSPORT SYSTEM PERMEASE PROTEIN MALF"/>
    <property type="match status" value="1"/>
</dbReference>
<name>A0A542E0T8_9MICO</name>
<evidence type="ECO:0000256" key="10">
    <source>
        <dbReference type="RuleBase" id="RU367050"/>
    </source>
</evidence>
<sequence>MSTDLKPTTPVEQGPPPPARPLGRGTVRAPLWATVTKWVLIALAVLLGAYLVQRVISAGYGIGVVVVAVVVMAVVAVYSTRRAVPMKYLLPGLVLLLALQVWPIVYTVATAFTNYGDGHAVSKEEATRSIIANSVQEVPGTPRYRMSVAVPAGSSPDTGDLALLLTDPQGKSYVGTSKGLKDLPSDGVSKTVTGKITAAKGWTILTARQVNARKDLANLAVPTSDGGGIKPVGLSEAFVGKTTIVYDAAKDTLTNTTTGKVYVPRNAFWVPQDGQGDAFPTGWKENVGLKNFSTLLTNETIRAGFLSIFVWNVVFAVVSVGSTFLLGMLLALLFDDNRIKGRKVYRSILILPYAIPGFVTALLWRSMFNQDFGLINNLTGLDVDWLGNPWAAKAAILLTNLWLGFPYMFLVCTGALQSIPGDVREAAKIDGASPFRTLRSIIMPLLLVAVGPLLIASFAFNFNNFGLIYLLTKGGPYESADTSIGSSDLLITYAFRLAFSGVTPNYGLASTVSIFIFVIVALMSYAGFRRTKNLEEVN</sequence>
<dbReference type="Proteomes" id="UP000317893">
    <property type="component" value="Unassembled WGS sequence"/>
</dbReference>
<dbReference type="SUPFAM" id="SSF160964">
    <property type="entry name" value="MalF N-terminal region-like"/>
    <property type="match status" value="1"/>
</dbReference>
<keyword evidence="6 9" id="KW-0812">Transmembrane</keyword>
<comment type="subcellular location">
    <subcellularLocation>
        <location evidence="1 9">Cell membrane</location>
        <topology evidence="1 9">Multi-pass membrane protein</topology>
    </subcellularLocation>
</comment>
<dbReference type="InterPro" id="IPR035906">
    <property type="entry name" value="MetI-like_sf"/>
</dbReference>
<dbReference type="InterPro" id="IPR000515">
    <property type="entry name" value="MetI-like"/>
</dbReference>
<comment type="similarity">
    <text evidence="2 10">Belongs to the binding-protein-dependent transport system permease family. MalFG subfamily.</text>
</comment>
<comment type="caution">
    <text evidence="13">The sequence shown here is derived from an EMBL/GenBank/DDBJ whole genome shotgun (WGS) entry which is preliminary data.</text>
</comment>
<dbReference type="Pfam" id="PF16296">
    <property type="entry name" value="TM_PBP2_N"/>
    <property type="match status" value="1"/>
</dbReference>
<keyword evidence="3 9" id="KW-0813">Transport</keyword>
<evidence type="ECO:0000313" key="14">
    <source>
        <dbReference type="Proteomes" id="UP000317893"/>
    </source>
</evidence>
<reference evidence="13 14" key="1">
    <citation type="submission" date="2019-06" db="EMBL/GenBank/DDBJ databases">
        <title>Sequencing the genomes of 1000 actinobacteria strains.</title>
        <authorList>
            <person name="Klenk H.-P."/>
        </authorList>
    </citation>
    <scope>NUCLEOTIDE SEQUENCE [LARGE SCALE GENOMIC DNA]</scope>
    <source>
        <strain evidence="13 14">DSM 18607</strain>
    </source>
</reference>
<evidence type="ECO:0000256" key="1">
    <source>
        <dbReference type="ARBA" id="ARBA00004651"/>
    </source>
</evidence>
<dbReference type="Pfam" id="PF00528">
    <property type="entry name" value="BPD_transp_1"/>
    <property type="match status" value="1"/>
</dbReference>
<dbReference type="GO" id="GO:1990060">
    <property type="term" value="C:maltose transport complex"/>
    <property type="evidence" value="ECO:0007669"/>
    <property type="project" value="TreeGrafter"/>
</dbReference>
<feature type="transmembrane region" description="Helical" evidence="9">
    <location>
        <begin position="506"/>
        <end position="528"/>
    </location>
</feature>
<dbReference type="Gene3D" id="1.20.58.370">
    <property type="entry name" value="MalF N-terminal region-like"/>
    <property type="match status" value="1"/>
</dbReference>
<accession>A0A542E0T8</accession>
<evidence type="ECO:0000256" key="2">
    <source>
        <dbReference type="ARBA" id="ARBA00009047"/>
    </source>
</evidence>
<keyword evidence="7 9" id="KW-1133">Transmembrane helix</keyword>
<evidence type="ECO:0000256" key="9">
    <source>
        <dbReference type="RuleBase" id="RU363032"/>
    </source>
</evidence>
<evidence type="ECO:0000259" key="12">
    <source>
        <dbReference type="PROSITE" id="PS50928"/>
    </source>
</evidence>
<dbReference type="InterPro" id="IPR032550">
    <property type="entry name" value="TM_PBP2_N"/>
</dbReference>
<evidence type="ECO:0000313" key="13">
    <source>
        <dbReference type="EMBL" id="TQJ08889.1"/>
    </source>
</evidence>
<keyword evidence="4 10" id="KW-1003">Cell membrane</keyword>
<evidence type="ECO:0000256" key="11">
    <source>
        <dbReference type="SAM" id="MobiDB-lite"/>
    </source>
</evidence>
<organism evidence="13 14">
    <name type="scientific">Lapillicoccus jejuensis</name>
    <dbReference type="NCBI Taxonomy" id="402171"/>
    <lineage>
        <taxon>Bacteria</taxon>
        <taxon>Bacillati</taxon>
        <taxon>Actinomycetota</taxon>
        <taxon>Actinomycetes</taxon>
        <taxon>Micrococcales</taxon>
        <taxon>Intrasporangiaceae</taxon>
        <taxon>Lapillicoccus</taxon>
    </lineage>
</organism>
<evidence type="ECO:0000256" key="5">
    <source>
        <dbReference type="ARBA" id="ARBA00022597"/>
    </source>
</evidence>
<dbReference type="Gene3D" id="1.10.3720.10">
    <property type="entry name" value="MetI-like"/>
    <property type="match status" value="1"/>
</dbReference>
<comment type="function">
    <text evidence="10">Part of the ABC transporter complex MalEFGK involved in maltose/maltodextrin import. Probably responsible for the translocation of the substrate across the membrane.</text>
</comment>
<dbReference type="EMBL" id="VFMN01000001">
    <property type="protein sequence ID" value="TQJ08889.1"/>
    <property type="molecule type" value="Genomic_DNA"/>
</dbReference>
<feature type="domain" description="ABC transmembrane type-1" evidence="12">
    <location>
        <begin position="309"/>
        <end position="527"/>
    </location>
</feature>
<feature type="transmembrane region" description="Helical" evidence="9">
    <location>
        <begin position="58"/>
        <end position="78"/>
    </location>
</feature>
<evidence type="ECO:0000256" key="8">
    <source>
        <dbReference type="ARBA" id="ARBA00023136"/>
    </source>
</evidence>
<feature type="transmembrane region" description="Helical" evidence="9">
    <location>
        <begin position="437"/>
        <end position="460"/>
    </location>
</feature>
<evidence type="ECO:0000256" key="6">
    <source>
        <dbReference type="ARBA" id="ARBA00022692"/>
    </source>
</evidence>
<dbReference type="GO" id="GO:0015423">
    <property type="term" value="F:ABC-type maltose transporter activity"/>
    <property type="evidence" value="ECO:0007669"/>
    <property type="project" value="TreeGrafter"/>
</dbReference>
<feature type="region of interest" description="Disordered" evidence="11">
    <location>
        <begin position="1"/>
        <end position="22"/>
    </location>
</feature>
<dbReference type="PANTHER" id="PTHR47314">
    <property type="entry name" value="MALTOSE/MALTODEXTRIN TRANSPORT SYSTEM PERMEASE PROTEIN MALF"/>
    <property type="match status" value="1"/>
</dbReference>
<keyword evidence="14" id="KW-1185">Reference proteome</keyword>
<dbReference type="OrthoDB" id="9805974at2"/>
<feature type="transmembrane region" description="Helical" evidence="9">
    <location>
        <begin position="344"/>
        <end position="364"/>
    </location>
</feature>
<dbReference type="AlphaFoldDB" id="A0A542E0T8"/>
<evidence type="ECO:0000256" key="4">
    <source>
        <dbReference type="ARBA" id="ARBA00022475"/>
    </source>
</evidence>
<evidence type="ECO:0000256" key="7">
    <source>
        <dbReference type="ARBA" id="ARBA00022989"/>
    </source>
</evidence>
<dbReference type="InterPro" id="IPR035277">
    <property type="entry name" value="MalF_N"/>
</dbReference>
<dbReference type="PROSITE" id="PS50928">
    <property type="entry name" value="ABC_TM1"/>
    <property type="match status" value="1"/>
</dbReference>
<keyword evidence="5 10" id="KW-0762">Sugar transport</keyword>
<dbReference type="Gene3D" id="2.40.430.10">
    <property type="entry name" value="D-maltodextrin-binding protein, MBP"/>
    <property type="match status" value="1"/>
</dbReference>